<organism evidence="1 2">
    <name type="scientific">Megasphaera paucivorans</name>
    <dbReference type="NCBI Taxonomy" id="349095"/>
    <lineage>
        <taxon>Bacteria</taxon>
        <taxon>Bacillati</taxon>
        <taxon>Bacillota</taxon>
        <taxon>Negativicutes</taxon>
        <taxon>Veillonellales</taxon>
        <taxon>Veillonellaceae</taxon>
        <taxon>Megasphaera</taxon>
    </lineage>
</organism>
<keyword evidence="2" id="KW-1185">Reference proteome</keyword>
<evidence type="ECO:0000313" key="2">
    <source>
        <dbReference type="Proteomes" id="UP000199309"/>
    </source>
</evidence>
<gene>
    <name evidence="1" type="ORF">SAMN05660299_02112</name>
</gene>
<dbReference type="EMBL" id="FNHQ01000024">
    <property type="protein sequence ID" value="SDN10349.1"/>
    <property type="molecule type" value="Genomic_DNA"/>
</dbReference>
<dbReference type="AlphaFoldDB" id="A0A1G9YMB5"/>
<name>A0A1G9YMB5_9FIRM</name>
<reference evidence="1 2" key="1">
    <citation type="submission" date="2016-10" db="EMBL/GenBank/DDBJ databases">
        <authorList>
            <person name="de Groot N.N."/>
        </authorList>
    </citation>
    <scope>NUCLEOTIDE SEQUENCE [LARGE SCALE GENOMIC DNA]</scope>
    <source>
        <strain evidence="1 2">DSM 16981</strain>
    </source>
</reference>
<accession>A0A1G9YMB5</accession>
<protein>
    <submittedName>
        <fullName evidence="1">Uncharacterized protein</fullName>
    </submittedName>
</protein>
<evidence type="ECO:0000313" key="1">
    <source>
        <dbReference type="EMBL" id="SDN10349.1"/>
    </source>
</evidence>
<dbReference type="Proteomes" id="UP000199309">
    <property type="component" value="Unassembled WGS sequence"/>
</dbReference>
<proteinExistence type="predicted"/>
<sequence length="208" mass="23478">MDVMVTEYELYAEIIKKTWDRQSLEHIIQGKLDVPDEVINAVLAQEISDSDKVKSLHITSRENGRLDIYADISNYGGVNISGTIDSCIHEGDTSYMSYTVKYKDLEDHGGMIGWMFSHLSVSMLEKLVGHIKLSNDVITKVHGNTVRIEYQEALKKSEAAQVSIGGYRLMDVLCIHGAVPHEGYIEFETSFQMPDEIKKLLLHVLDET</sequence>